<evidence type="ECO:0000256" key="6">
    <source>
        <dbReference type="ARBA" id="ARBA00022884"/>
    </source>
</evidence>
<gene>
    <name evidence="9 12" type="primary">rny</name>
    <name evidence="12" type="ORF">J3359_01815</name>
</gene>
<dbReference type="GO" id="GO:0005886">
    <property type="term" value="C:plasma membrane"/>
    <property type="evidence" value="ECO:0007669"/>
    <property type="project" value="UniProtKB-SubCell"/>
</dbReference>
<dbReference type="NCBIfam" id="TIGR00277">
    <property type="entry name" value="HDIG"/>
    <property type="match status" value="1"/>
</dbReference>
<dbReference type="HAMAP" id="MF_00335">
    <property type="entry name" value="RNase_Y"/>
    <property type="match status" value="1"/>
</dbReference>
<dbReference type="Gene3D" id="3.30.1370.10">
    <property type="entry name" value="K Homology domain, type 1"/>
    <property type="match status" value="1"/>
</dbReference>
<dbReference type="SUPFAM" id="SSF109604">
    <property type="entry name" value="HD-domain/PDEase-like"/>
    <property type="match status" value="1"/>
</dbReference>
<keyword evidence="5 9" id="KW-0378">Hydrolase</keyword>
<dbReference type="PROSITE" id="PS51831">
    <property type="entry name" value="HD"/>
    <property type="match status" value="1"/>
</dbReference>
<evidence type="ECO:0000313" key="12">
    <source>
        <dbReference type="EMBL" id="QTE23034.1"/>
    </source>
</evidence>
<dbReference type="CDD" id="cd00077">
    <property type="entry name" value="HDc"/>
    <property type="match status" value="1"/>
</dbReference>
<keyword evidence="3 9" id="KW-0540">Nuclease</keyword>
<evidence type="ECO:0000256" key="10">
    <source>
        <dbReference type="NCBIfam" id="TIGR03319"/>
    </source>
</evidence>
<dbReference type="InterPro" id="IPR022711">
    <property type="entry name" value="RNase_Y_N"/>
</dbReference>
<sequence length="521" mass="58159">MDGMLLPIIVGIIGIAIGFIVAKSIEKSKGKKLLNATRKEANSILKEAKVDAESIKKEKILQAKEKFIELKSEHEKVILSREKKISDVEKRIRDRESQVASEVDKNKKLNRSLEQKVKDYDFKLDFLEKKEEDLSKMHKRHIDMLEQISGLSADEAKKELVSSLKDEAKTEAMAFIQTSIEEAKLTAEQEARKVVLGTIQRVGVEQAVENCVSVFNLESDDVKGRIIGREGRNIRAIEAATGVEIIVDDTPDAIILSCFDPIRREIARLSLHKLVTDGRIHPARIEEVVGKTEKQITQEIIEVGKRTVIDLGIHGLHPELVKAVGRMKYRSSYGQNLLQHSREVANLCGIMAAEMGLNSKVAKRAGLLHDIGKVPNEESELPHALLGMQWAEKYGEKPDVCNAIGAHHDEIEMKSLISPIVQVCDAISGARPGARRQVLDSYIQRLKDLEDIAFGFTGVQKAYAIQAGRELRVMVESTKVNDTKASELSFNISQKIQNDMTYPGQVKVTVIRETRAVNVAR</sequence>
<dbReference type="InterPro" id="IPR004088">
    <property type="entry name" value="KH_dom_type_1"/>
</dbReference>
<dbReference type="CDD" id="cd22431">
    <property type="entry name" value="KH-I_RNaseY"/>
    <property type="match status" value="1"/>
</dbReference>
<protein>
    <recommendedName>
        <fullName evidence="9 10">Ribonuclease Y</fullName>
        <shortName evidence="9">RNase Y</shortName>
        <ecNumber evidence="9 10">3.1.-.-</ecNumber>
    </recommendedName>
</protein>
<keyword evidence="13" id="KW-1185">Reference proteome</keyword>
<accession>A0A975CQK9</accession>
<dbReference type="PROSITE" id="PS50084">
    <property type="entry name" value="KH_TYPE_1"/>
    <property type="match status" value="1"/>
</dbReference>
<reference evidence="12 13" key="1">
    <citation type="submission" date="2021-03" db="EMBL/GenBank/DDBJ databases">
        <title>Complete genome of Polaribacter_sp.SM13.</title>
        <authorList>
            <person name="Jeong S.W."/>
            <person name="Bae J.W."/>
        </authorList>
    </citation>
    <scope>NUCLEOTIDE SEQUENCE [LARGE SCALE GENOMIC DNA]</scope>
    <source>
        <strain evidence="12 13">SM13</strain>
    </source>
</reference>
<keyword evidence="7 9" id="KW-1133">Transmembrane helix</keyword>
<evidence type="ECO:0000256" key="3">
    <source>
        <dbReference type="ARBA" id="ARBA00022722"/>
    </source>
</evidence>
<dbReference type="GO" id="GO:0003723">
    <property type="term" value="F:RNA binding"/>
    <property type="evidence" value="ECO:0007669"/>
    <property type="project" value="UniProtKB-UniRule"/>
</dbReference>
<dbReference type="EMBL" id="CP071869">
    <property type="protein sequence ID" value="QTE23034.1"/>
    <property type="molecule type" value="Genomic_DNA"/>
</dbReference>
<comment type="similarity">
    <text evidence="9">Belongs to the RNase Y family.</text>
</comment>
<dbReference type="PANTHER" id="PTHR12826:SF15">
    <property type="entry name" value="RIBONUCLEASE Y"/>
    <property type="match status" value="1"/>
</dbReference>
<evidence type="ECO:0000256" key="7">
    <source>
        <dbReference type="ARBA" id="ARBA00022989"/>
    </source>
</evidence>
<dbReference type="KEGG" id="pcea:J3359_01815"/>
<dbReference type="InterPro" id="IPR006674">
    <property type="entry name" value="HD_domain"/>
</dbReference>
<evidence type="ECO:0000256" key="9">
    <source>
        <dbReference type="HAMAP-Rule" id="MF_00335"/>
    </source>
</evidence>
<comment type="function">
    <text evidence="9">Endoribonuclease that initiates mRNA decay.</text>
</comment>
<evidence type="ECO:0000256" key="1">
    <source>
        <dbReference type="ARBA" id="ARBA00022475"/>
    </source>
</evidence>
<dbReference type="GO" id="GO:0006402">
    <property type="term" value="P:mRNA catabolic process"/>
    <property type="evidence" value="ECO:0007669"/>
    <property type="project" value="UniProtKB-UniRule"/>
</dbReference>
<evidence type="ECO:0000256" key="4">
    <source>
        <dbReference type="ARBA" id="ARBA00022759"/>
    </source>
</evidence>
<dbReference type="RefSeq" id="WP_208079048.1">
    <property type="nucleotide sequence ID" value="NZ_CP071869.1"/>
</dbReference>
<dbReference type="Pfam" id="PF12072">
    <property type="entry name" value="RNase_Y_N"/>
    <property type="match status" value="1"/>
</dbReference>
<dbReference type="InterPro" id="IPR004087">
    <property type="entry name" value="KH_dom"/>
</dbReference>
<keyword evidence="6 9" id="KW-0694">RNA-binding</keyword>
<comment type="subcellular location">
    <subcellularLocation>
        <location evidence="9">Cell membrane</location>
        <topology evidence="9">Single-pass membrane protein</topology>
    </subcellularLocation>
</comment>
<proteinExistence type="inferred from homology"/>
<feature type="transmembrane region" description="Helical" evidence="9">
    <location>
        <begin position="6"/>
        <end position="25"/>
    </location>
</feature>
<evidence type="ECO:0000259" key="11">
    <source>
        <dbReference type="PROSITE" id="PS51831"/>
    </source>
</evidence>
<dbReference type="PANTHER" id="PTHR12826">
    <property type="entry name" value="RIBONUCLEASE Y"/>
    <property type="match status" value="1"/>
</dbReference>
<feature type="domain" description="HD" evidence="11">
    <location>
        <begin position="337"/>
        <end position="430"/>
    </location>
</feature>
<dbReference type="Gene3D" id="1.10.3210.10">
    <property type="entry name" value="Hypothetical protein af1432"/>
    <property type="match status" value="1"/>
</dbReference>
<keyword evidence="4 9" id="KW-0255">Endonuclease</keyword>
<dbReference type="SUPFAM" id="SSF54791">
    <property type="entry name" value="Eukaryotic type KH-domain (KH-domain type I)"/>
    <property type="match status" value="1"/>
</dbReference>
<dbReference type="SMART" id="SM00322">
    <property type="entry name" value="KH"/>
    <property type="match status" value="1"/>
</dbReference>
<evidence type="ECO:0000256" key="5">
    <source>
        <dbReference type="ARBA" id="ARBA00022801"/>
    </source>
</evidence>
<name>A0A975CQK9_9FLAO</name>
<organism evidence="12 13">
    <name type="scientific">Polaribacter cellanae</name>
    <dbReference type="NCBI Taxonomy" id="2818493"/>
    <lineage>
        <taxon>Bacteria</taxon>
        <taxon>Pseudomonadati</taxon>
        <taxon>Bacteroidota</taxon>
        <taxon>Flavobacteriia</taxon>
        <taxon>Flavobacteriales</taxon>
        <taxon>Flavobacteriaceae</taxon>
    </lineage>
</organism>
<dbReference type="InterPro" id="IPR017705">
    <property type="entry name" value="Ribonuclease_Y"/>
</dbReference>
<evidence type="ECO:0000313" key="13">
    <source>
        <dbReference type="Proteomes" id="UP000663920"/>
    </source>
</evidence>
<dbReference type="InterPro" id="IPR006675">
    <property type="entry name" value="HDIG_dom"/>
</dbReference>
<evidence type="ECO:0000256" key="2">
    <source>
        <dbReference type="ARBA" id="ARBA00022692"/>
    </source>
</evidence>
<evidence type="ECO:0000256" key="8">
    <source>
        <dbReference type="ARBA" id="ARBA00023136"/>
    </source>
</evidence>
<dbReference type="SMART" id="SM00471">
    <property type="entry name" value="HDc"/>
    <property type="match status" value="1"/>
</dbReference>
<dbReference type="GO" id="GO:0016787">
    <property type="term" value="F:hydrolase activity"/>
    <property type="evidence" value="ECO:0007669"/>
    <property type="project" value="UniProtKB-KW"/>
</dbReference>
<dbReference type="Pfam" id="PF01966">
    <property type="entry name" value="HD"/>
    <property type="match status" value="1"/>
</dbReference>
<dbReference type="InterPro" id="IPR036612">
    <property type="entry name" value="KH_dom_type_1_sf"/>
</dbReference>
<keyword evidence="8 9" id="KW-0472">Membrane</keyword>
<dbReference type="NCBIfam" id="TIGR03319">
    <property type="entry name" value="RNase_Y"/>
    <property type="match status" value="1"/>
</dbReference>
<dbReference type="Pfam" id="PF00013">
    <property type="entry name" value="KH_1"/>
    <property type="match status" value="1"/>
</dbReference>
<dbReference type="Proteomes" id="UP000663920">
    <property type="component" value="Chromosome"/>
</dbReference>
<keyword evidence="1 9" id="KW-1003">Cell membrane</keyword>
<dbReference type="InterPro" id="IPR003607">
    <property type="entry name" value="HD/PDEase_dom"/>
</dbReference>
<keyword evidence="2 9" id="KW-0812">Transmembrane</keyword>
<dbReference type="FunFam" id="1.10.3210.10:FF:000013">
    <property type="entry name" value="Ribonuclease Y"/>
    <property type="match status" value="1"/>
</dbReference>
<dbReference type="EC" id="3.1.-.-" evidence="9 10"/>
<dbReference type="AlphaFoldDB" id="A0A975CQK9"/>
<dbReference type="GO" id="GO:0004521">
    <property type="term" value="F:RNA endonuclease activity"/>
    <property type="evidence" value="ECO:0007669"/>
    <property type="project" value="UniProtKB-UniRule"/>
</dbReference>